<dbReference type="WBParaSite" id="ACAC_0000451001-mRNA-1">
    <property type="protein sequence ID" value="ACAC_0000451001-mRNA-1"/>
    <property type="gene ID" value="ACAC_0000451001"/>
</dbReference>
<organism evidence="1 2">
    <name type="scientific">Angiostrongylus cantonensis</name>
    <name type="common">Rat lungworm</name>
    <dbReference type="NCBI Taxonomy" id="6313"/>
    <lineage>
        <taxon>Eukaryota</taxon>
        <taxon>Metazoa</taxon>
        <taxon>Ecdysozoa</taxon>
        <taxon>Nematoda</taxon>
        <taxon>Chromadorea</taxon>
        <taxon>Rhabditida</taxon>
        <taxon>Rhabditina</taxon>
        <taxon>Rhabditomorpha</taxon>
        <taxon>Strongyloidea</taxon>
        <taxon>Metastrongylidae</taxon>
        <taxon>Angiostrongylus</taxon>
    </lineage>
</organism>
<accession>A0A0K0D365</accession>
<reference evidence="2" key="2">
    <citation type="submission" date="2017-02" db="UniProtKB">
        <authorList>
            <consortium name="WormBaseParasite"/>
        </authorList>
    </citation>
    <scope>IDENTIFICATION</scope>
</reference>
<evidence type="ECO:0000313" key="2">
    <source>
        <dbReference type="WBParaSite" id="ACAC_0000451001-mRNA-1"/>
    </source>
</evidence>
<reference evidence="1" key="1">
    <citation type="submission" date="2012-09" db="EMBL/GenBank/DDBJ databases">
        <authorList>
            <person name="Martin A.A."/>
        </authorList>
    </citation>
    <scope>NUCLEOTIDE SEQUENCE</scope>
</reference>
<evidence type="ECO:0000313" key="1">
    <source>
        <dbReference type="Proteomes" id="UP000035642"/>
    </source>
</evidence>
<dbReference type="InterPro" id="IPR012877">
    <property type="entry name" value="Dhs-27"/>
</dbReference>
<dbReference type="AlphaFoldDB" id="A0A0K0D365"/>
<keyword evidence="1" id="KW-1185">Reference proteome</keyword>
<dbReference type="Pfam" id="PF07914">
    <property type="entry name" value="DUF1679"/>
    <property type="match status" value="1"/>
</dbReference>
<name>A0A0K0D365_ANGCA</name>
<dbReference type="Proteomes" id="UP000035642">
    <property type="component" value="Unassembled WGS sequence"/>
</dbReference>
<proteinExistence type="predicted"/>
<protein>
    <submittedName>
        <fullName evidence="2">CRAL-TRIO domain-containing protein</fullName>
    </submittedName>
</protein>
<sequence length="105" mass="12243">LNTWLARDLFKLRYLHENLSQMVYMLKSYIDATTFVSFSYLKACRRMNIYTPADGLFQTHVTWEDIETDMQREFDTDASFGQNKIAKDIGDGNVSKAGPYTFDLH</sequence>